<evidence type="ECO:0000256" key="4">
    <source>
        <dbReference type="ARBA" id="ARBA00022475"/>
    </source>
</evidence>
<name>A0A2M8LI23_9BACT</name>
<evidence type="ECO:0000313" key="10">
    <source>
        <dbReference type="EMBL" id="PJE77083.1"/>
    </source>
</evidence>
<evidence type="ECO:0000256" key="8">
    <source>
        <dbReference type="ARBA" id="ARBA00023136"/>
    </source>
</evidence>
<comment type="caution">
    <text evidence="10">The sequence shown here is derived from an EMBL/GenBank/DDBJ whole genome shotgun (WGS) entry which is preliminary data.</text>
</comment>
<feature type="transmembrane region" description="Helical" evidence="9">
    <location>
        <begin position="62"/>
        <end position="83"/>
    </location>
</feature>
<dbReference type="Pfam" id="PF03186">
    <property type="entry name" value="CobD_Cbib"/>
    <property type="match status" value="1"/>
</dbReference>
<comment type="similarity">
    <text evidence="3">Belongs to the CobD/CbiB family.</text>
</comment>
<dbReference type="InterPro" id="IPR004485">
    <property type="entry name" value="Cobalamin_biosynth_CobD/CbiB"/>
</dbReference>
<evidence type="ECO:0000256" key="5">
    <source>
        <dbReference type="ARBA" id="ARBA00022573"/>
    </source>
</evidence>
<proteinExistence type="inferred from homology"/>
<evidence type="ECO:0000256" key="3">
    <source>
        <dbReference type="ARBA" id="ARBA00006263"/>
    </source>
</evidence>
<reference evidence="11" key="1">
    <citation type="submission" date="2017-09" db="EMBL/GenBank/DDBJ databases">
        <title>Depth-based differentiation of microbial function through sediment-hosted aquifers and enrichment of novel symbionts in the deep terrestrial subsurface.</title>
        <authorList>
            <person name="Probst A.J."/>
            <person name="Ladd B."/>
            <person name="Jarett J.K."/>
            <person name="Geller-Mcgrath D.E."/>
            <person name="Sieber C.M.K."/>
            <person name="Emerson J.B."/>
            <person name="Anantharaman K."/>
            <person name="Thomas B.C."/>
            <person name="Malmstrom R."/>
            <person name="Stieglmeier M."/>
            <person name="Klingl A."/>
            <person name="Woyke T."/>
            <person name="Ryan C.M."/>
            <person name="Banfield J.F."/>
        </authorList>
    </citation>
    <scope>NUCLEOTIDE SEQUENCE [LARGE SCALE GENOMIC DNA]</scope>
</reference>
<evidence type="ECO:0000256" key="7">
    <source>
        <dbReference type="ARBA" id="ARBA00022989"/>
    </source>
</evidence>
<accession>A0A2M8LI23</accession>
<evidence type="ECO:0000256" key="6">
    <source>
        <dbReference type="ARBA" id="ARBA00022692"/>
    </source>
</evidence>
<keyword evidence="4" id="KW-1003">Cell membrane</keyword>
<dbReference type="HAMAP" id="MF_00024">
    <property type="entry name" value="CobD_CbiB"/>
    <property type="match status" value="1"/>
</dbReference>
<comment type="pathway">
    <text evidence="2">Cofactor biosynthesis; adenosylcobalamin biosynthesis.</text>
</comment>
<feature type="non-terminal residue" evidence="10">
    <location>
        <position position="236"/>
    </location>
</feature>
<dbReference type="GO" id="GO:0048472">
    <property type="term" value="F:threonine-phosphate decarboxylase activity"/>
    <property type="evidence" value="ECO:0007669"/>
    <property type="project" value="InterPro"/>
</dbReference>
<dbReference type="PANTHER" id="PTHR34308:SF1">
    <property type="entry name" value="COBALAMIN BIOSYNTHESIS PROTEIN CBIB"/>
    <property type="match status" value="1"/>
</dbReference>
<evidence type="ECO:0000256" key="9">
    <source>
        <dbReference type="SAM" id="Phobius"/>
    </source>
</evidence>
<feature type="transmembrane region" description="Helical" evidence="9">
    <location>
        <begin position="7"/>
        <end position="26"/>
    </location>
</feature>
<dbReference type="NCBIfam" id="TIGR00380">
    <property type="entry name" value="cobal_cbiB"/>
    <property type="match status" value="1"/>
</dbReference>
<dbReference type="GO" id="GO:0005886">
    <property type="term" value="C:plasma membrane"/>
    <property type="evidence" value="ECO:0007669"/>
    <property type="project" value="UniProtKB-SubCell"/>
</dbReference>
<evidence type="ECO:0000256" key="2">
    <source>
        <dbReference type="ARBA" id="ARBA00004953"/>
    </source>
</evidence>
<dbReference type="PANTHER" id="PTHR34308">
    <property type="entry name" value="COBALAMIN BIOSYNTHESIS PROTEIN CBIB"/>
    <property type="match status" value="1"/>
</dbReference>
<dbReference type="GO" id="GO:0009236">
    <property type="term" value="P:cobalamin biosynthetic process"/>
    <property type="evidence" value="ECO:0007669"/>
    <property type="project" value="UniProtKB-UniPathway"/>
</dbReference>
<keyword evidence="5" id="KW-0169">Cobalamin biosynthesis</keyword>
<feature type="transmembrane region" description="Helical" evidence="9">
    <location>
        <begin position="163"/>
        <end position="181"/>
    </location>
</feature>
<keyword evidence="8 9" id="KW-0472">Membrane</keyword>
<dbReference type="Proteomes" id="UP000231436">
    <property type="component" value="Unassembled WGS sequence"/>
</dbReference>
<dbReference type="EMBL" id="PFEU01000006">
    <property type="protein sequence ID" value="PJE77083.1"/>
    <property type="molecule type" value="Genomic_DNA"/>
</dbReference>
<comment type="subcellular location">
    <subcellularLocation>
        <location evidence="1">Cell membrane</location>
        <topology evidence="1">Multi-pass membrane protein</topology>
    </subcellularLocation>
</comment>
<dbReference type="UniPathway" id="UPA00148"/>
<sequence>MMTFVNFFILPAWGIIAFAVCLDLLIGDPPWLYHPVRAIGSLSTTLERLFRALMASTRLTGTLFALFVISLVTGVALALTWVSFLIHPILGTLVQIIGIAMALAIHSLANEGWVIKNLLVNNQIEEARERISLIVSRDMSEATPHDIIRALLETMTENLSDGIIAPLCFAMIGGLPGVWFYKTINTLDSMVGYKNEQYLEFGWFSAKLDDVVNLIPARITGVLMLLTSLLLHKNTK</sequence>
<protein>
    <submittedName>
        <fullName evidence="10">Cobalamin biosynthesis protein CobD</fullName>
    </submittedName>
</protein>
<keyword evidence="6 9" id="KW-0812">Transmembrane</keyword>
<keyword evidence="7 9" id="KW-1133">Transmembrane helix</keyword>
<organism evidence="10 11">
    <name type="scientific">Candidatus Uhrbacteria bacterium CG10_big_fil_rev_8_21_14_0_10_48_16</name>
    <dbReference type="NCBI Taxonomy" id="1975038"/>
    <lineage>
        <taxon>Bacteria</taxon>
        <taxon>Candidatus Uhriibacteriota</taxon>
    </lineage>
</organism>
<evidence type="ECO:0000313" key="11">
    <source>
        <dbReference type="Proteomes" id="UP000231436"/>
    </source>
</evidence>
<gene>
    <name evidence="10" type="primary">cobD</name>
    <name evidence="10" type="ORF">COV05_00530</name>
</gene>
<feature type="transmembrane region" description="Helical" evidence="9">
    <location>
        <begin position="89"/>
        <end position="109"/>
    </location>
</feature>
<evidence type="ECO:0000256" key="1">
    <source>
        <dbReference type="ARBA" id="ARBA00004651"/>
    </source>
</evidence>
<dbReference type="AlphaFoldDB" id="A0A2M8LI23"/>